<organism evidence="1">
    <name type="scientific">Lepeophtheirus salmonis</name>
    <name type="common">Salmon louse</name>
    <name type="synonym">Caligus salmonis</name>
    <dbReference type="NCBI Taxonomy" id="72036"/>
    <lineage>
        <taxon>Eukaryota</taxon>
        <taxon>Metazoa</taxon>
        <taxon>Ecdysozoa</taxon>
        <taxon>Arthropoda</taxon>
        <taxon>Crustacea</taxon>
        <taxon>Multicrustacea</taxon>
        <taxon>Hexanauplia</taxon>
        <taxon>Copepoda</taxon>
        <taxon>Siphonostomatoida</taxon>
        <taxon>Caligidae</taxon>
        <taxon>Lepeophtheirus</taxon>
    </lineage>
</organism>
<proteinExistence type="predicted"/>
<dbReference type="AlphaFoldDB" id="A0A0K2UKV2"/>
<accession>A0A0K2UKV2</accession>
<name>A0A0K2UKV2_LEPSM</name>
<protein>
    <submittedName>
        <fullName evidence="1">Uncharacterized protein</fullName>
    </submittedName>
</protein>
<sequence length="32" mass="3703">MDSFIEKTTLTTDVVIHNYKIHNSIKLLGEQN</sequence>
<reference evidence="1" key="1">
    <citation type="submission" date="2014-05" db="EMBL/GenBank/DDBJ databases">
        <authorList>
            <person name="Chronopoulou M."/>
        </authorList>
    </citation>
    <scope>NUCLEOTIDE SEQUENCE</scope>
    <source>
        <tissue evidence="1">Whole organism</tissue>
    </source>
</reference>
<dbReference type="EMBL" id="HACA01020950">
    <property type="protein sequence ID" value="CDW38311.1"/>
    <property type="molecule type" value="Transcribed_RNA"/>
</dbReference>
<evidence type="ECO:0000313" key="1">
    <source>
        <dbReference type="EMBL" id="CDW38311.1"/>
    </source>
</evidence>